<keyword evidence="2" id="KW-1185">Reference proteome</keyword>
<dbReference type="AlphaFoldDB" id="A0A4Q4SXY0"/>
<dbReference type="InterPro" id="IPR036249">
    <property type="entry name" value="Thioredoxin-like_sf"/>
</dbReference>
<dbReference type="PANTHER" id="PTHR42336:SF2">
    <property type="entry name" value="THIOREDOXIN DOMAIN-CONTAINING PROTEIN"/>
    <property type="match status" value="1"/>
</dbReference>
<dbReference type="SUPFAM" id="SSF52833">
    <property type="entry name" value="Thioredoxin-like"/>
    <property type="match status" value="1"/>
</dbReference>
<gene>
    <name evidence="1" type="ORF">DL764_009165</name>
</gene>
<protein>
    <recommendedName>
        <fullName evidence="3">Alkyl hydroperoxide reductase subunit C/ Thiol specific antioxidant domain-containing protein</fullName>
    </recommendedName>
</protein>
<sequence length="213" mass="23321">MSNGYNDDNQSALLQEWESWKTPPTKEVAPLPRVGSKAPTNPNLLLPADKPTIIVFLRDCGDPFAEKTFKALTALSTQHPEVHFVAVSHASAEATERWVVRAGGNWDVHVVVDYERELYAQWGLGVSGAWHVLNPLSLWRTLQHEGIWGRPAESGTRWQTSGAFAVDHPGPGREGGVVRWAWVAASADDLPDLRAALEALGVMPARRPPPRGG</sequence>
<dbReference type="PANTHER" id="PTHR42336">
    <property type="entry name" value="THIOREDOXIN DOMAIN-CONTAINING PROTEIN-RELATED"/>
    <property type="match status" value="1"/>
</dbReference>
<evidence type="ECO:0008006" key="3">
    <source>
        <dbReference type="Google" id="ProtNLM"/>
    </source>
</evidence>
<evidence type="ECO:0000313" key="1">
    <source>
        <dbReference type="EMBL" id="RYO85496.1"/>
    </source>
</evidence>
<dbReference type="Proteomes" id="UP000293360">
    <property type="component" value="Unassembled WGS sequence"/>
</dbReference>
<dbReference type="Pfam" id="PF13911">
    <property type="entry name" value="AhpC-TSA_2"/>
    <property type="match status" value="1"/>
</dbReference>
<dbReference type="EMBL" id="QJNU01000813">
    <property type="protein sequence ID" value="RYO85496.1"/>
    <property type="molecule type" value="Genomic_DNA"/>
</dbReference>
<organism evidence="1 2">
    <name type="scientific">Monosporascus ibericus</name>
    <dbReference type="NCBI Taxonomy" id="155417"/>
    <lineage>
        <taxon>Eukaryota</taxon>
        <taxon>Fungi</taxon>
        <taxon>Dikarya</taxon>
        <taxon>Ascomycota</taxon>
        <taxon>Pezizomycotina</taxon>
        <taxon>Sordariomycetes</taxon>
        <taxon>Xylariomycetidae</taxon>
        <taxon>Xylariales</taxon>
        <taxon>Xylariales incertae sedis</taxon>
        <taxon>Monosporascus</taxon>
    </lineage>
</organism>
<name>A0A4Q4SXY0_9PEZI</name>
<dbReference type="OrthoDB" id="40334at2759"/>
<proteinExistence type="predicted"/>
<evidence type="ECO:0000313" key="2">
    <source>
        <dbReference type="Proteomes" id="UP000293360"/>
    </source>
</evidence>
<comment type="caution">
    <text evidence="1">The sequence shown here is derived from an EMBL/GenBank/DDBJ whole genome shotgun (WGS) entry which is preliminary data.</text>
</comment>
<reference evidence="1 2" key="1">
    <citation type="submission" date="2018-06" db="EMBL/GenBank/DDBJ databases">
        <title>Complete Genomes of Monosporascus.</title>
        <authorList>
            <person name="Robinson A.J."/>
            <person name="Natvig D.O."/>
        </authorList>
    </citation>
    <scope>NUCLEOTIDE SEQUENCE [LARGE SCALE GENOMIC DNA]</scope>
    <source>
        <strain evidence="1 2">CBS 110550</strain>
    </source>
</reference>
<dbReference type="Gene3D" id="3.40.30.10">
    <property type="entry name" value="Glutaredoxin"/>
    <property type="match status" value="1"/>
</dbReference>
<dbReference type="InterPro" id="IPR032801">
    <property type="entry name" value="PXL2A/B/C"/>
</dbReference>
<accession>A0A4Q4SXY0</accession>